<gene>
    <name evidence="1" type="ORF">SAMN06296427_101256</name>
</gene>
<organism evidence="1 2">
    <name type="scientific">Moheibacter sediminis</name>
    <dbReference type="NCBI Taxonomy" id="1434700"/>
    <lineage>
        <taxon>Bacteria</taxon>
        <taxon>Pseudomonadati</taxon>
        <taxon>Bacteroidota</taxon>
        <taxon>Flavobacteriia</taxon>
        <taxon>Flavobacteriales</taxon>
        <taxon>Weeksellaceae</taxon>
        <taxon>Moheibacter</taxon>
    </lineage>
</organism>
<reference evidence="1 2" key="1">
    <citation type="submission" date="2017-04" db="EMBL/GenBank/DDBJ databases">
        <authorList>
            <person name="Afonso C.L."/>
            <person name="Miller P.J."/>
            <person name="Scott M.A."/>
            <person name="Spackman E."/>
            <person name="Goraichik I."/>
            <person name="Dimitrov K.M."/>
            <person name="Suarez D.L."/>
            <person name="Swayne D.E."/>
        </authorList>
    </citation>
    <scope>NUCLEOTIDE SEQUENCE [LARGE SCALE GENOMIC DNA]</scope>
    <source>
        <strain evidence="1 2">CGMCC 1.12708</strain>
    </source>
</reference>
<evidence type="ECO:0000313" key="1">
    <source>
        <dbReference type="EMBL" id="SMC33822.1"/>
    </source>
</evidence>
<keyword evidence="2" id="KW-1185">Reference proteome</keyword>
<name>A0A1W1YCC7_9FLAO</name>
<dbReference type="AlphaFoldDB" id="A0A1W1YCC7"/>
<evidence type="ECO:0000313" key="2">
    <source>
        <dbReference type="Proteomes" id="UP000192393"/>
    </source>
</evidence>
<proteinExistence type="predicted"/>
<dbReference type="STRING" id="1434700.SAMN06296427_101256"/>
<dbReference type="Proteomes" id="UP000192393">
    <property type="component" value="Unassembled WGS sequence"/>
</dbReference>
<protein>
    <recommendedName>
        <fullName evidence="3">Outer membrane protein beta-barrel domain-containing protein</fullName>
    </recommendedName>
</protein>
<dbReference type="EMBL" id="FWXS01000001">
    <property type="protein sequence ID" value="SMC33822.1"/>
    <property type="molecule type" value="Genomic_DNA"/>
</dbReference>
<dbReference type="OrthoDB" id="1450771at2"/>
<sequence length="352" mass="40425">MMRIFIVVGMLCMMSIASFGQRISFDFNKDSYANEPVSPVVKERVESYALEISKIVIDEKILMNEEISSVNGEITAGTISGSEGDARKAEISQKYSEKINERIELLEFDLDEITKKQVEYTILNTDVDKLTKEKNFKDLETKYKAKNEIVGFLSYGVMHFEDGDDESLNRHLGFGSGIDFGFLYHKQFNRTSPFTFITGAYFSWRTMRFDDDYMINRAEDGNVSLVQYDKNLEKSKLRSTYIMVPVGIKYSFSSLKKVNDEISYRNVDKGIGIGVNVYGGFRINQNNIVKGEDISMREKGTNYNLNNFVYGAQATLSIDNINFFVRQDLSSYFKDNTFDDRKMLQFGINFGF</sequence>
<accession>A0A1W1YCC7</accession>
<dbReference type="RefSeq" id="WP_143736269.1">
    <property type="nucleotide sequence ID" value="NZ_FWXS01000001.1"/>
</dbReference>
<evidence type="ECO:0008006" key="3">
    <source>
        <dbReference type="Google" id="ProtNLM"/>
    </source>
</evidence>